<evidence type="ECO:0000313" key="1">
    <source>
        <dbReference type="EMBL" id="KAH7920843.1"/>
    </source>
</evidence>
<proteinExistence type="predicted"/>
<protein>
    <submittedName>
        <fullName evidence="1">Uncharacterized protein</fullName>
    </submittedName>
</protein>
<name>A0ACB8B7G6_9AGAM</name>
<dbReference type="Proteomes" id="UP000790709">
    <property type="component" value="Unassembled WGS sequence"/>
</dbReference>
<sequence length="251" mass="28717">MTVTKIIFFDILTTLSVPTSPNTWKVRLALNYKGLSFETRWVETCDIERVCKSLGIPPTSVSPSGIPKYTLPALIDNTFSTPTILSDSTPIIEYLERAYPDPSRALCPPNTRSLEALFEYHINTCITAHLIPLMVMHMYDKKTPRDRAHFRERMEAAFGKRLEDIELQGREREDAWKRIAGVFDLLAFFMEKNSAGEFFTGKSLSLADCTMGGLMLALRYDSPDEAWGKVMTWSNRRWARYMAALEEWVVV</sequence>
<evidence type="ECO:0000313" key="2">
    <source>
        <dbReference type="Proteomes" id="UP000790709"/>
    </source>
</evidence>
<dbReference type="EMBL" id="MU266556">
    <property type="protein sequence ID" value="KAH7920843.1"/>
    <property type="molecule type" value="Genomic_DNA"/>
</dbReference>
<organism evidence="1 2">
    <name type="scientific">Leucogyrophana mollusca</name>
    <dbReference type="NCBI Taxonomy" id="85980"/>
    <lineage>
        <taxon>Eukaryota</taxon>
        <taxon>Fungi</taxon>
        <taxon>Dikarya</taxon>
        <taxon>Basidiomycota</taxon>
        <taxon>Agaricomycotina</taxon>
        <taxon>Agaricomycetes</taxon>
        <taxon>Agaricomycetidae</taxon>
        <taxon>Boletales</taxon>
        <taxon>Boletales incertae sedis</taxon>
        <taxon>Leucogyrophana</taxon>
    </lineage>
</organism>
<gene>
    <name evidence="1" type="ORF">BV22DRAFT_1097488</name>
</gene>
<feature type="non-terminal residue" evidence="1">
    <location>
        <position position="251"/>
    </location>
</feature>
<keyword evidence="2" id="KW-1185">Reference proteome</keyword>
<reference evidence="1" key="1">
    <citation type="journal article" date="2021" name="New Phytol.">
        <title>Evolutionary innovations through gain and loss of genes in the ectomycorrhizal Boletales.</title>
        <authorList>
            <person name="Wu G."/>
            <person name="Miyauchi S."/>
            <person name="Morin E."/>
            <person name="Kuo A."/>
            <person name="Drula E."/>
            <person name="Varga T."/>
            <person name="Kohler A."/>
            <person name="Feng B."/>
            <person name="Cao Y."/>
            <person name="Lipzen A."/>
            <person name="Daum C."/>
            <person name="Hundley H."/>
            <person name="Pangilinan J."/>
            <person name="Johnson J."/>
            <person name="Barry K."/>
            <person name="LaButti K."/>
            <person name="Ng V."/>
            <person name="Ahrendt S."/>
            <person name="Min B."/>
            <person name="Choi I.G."/>
            <person name="Park H."/>
            <person name="Plett J.M."/>
            <person name="Magnuson J."/>
            <person name="Spatafora J.W."/>
            <person name="Nagy L.G."/>
            <person name="Henrissat B."/>
            <person name="Grigoriev I.V."/>
            <person name="Yang Z.L."/>
            <person name="Xu J."/>
            <person name="Martin F.M."/>
        </authorList>
    </citation>
    <scope>NUCLEOTIDE SEQUENCE</scope>
    <source>
        <strain evidence="1">KUC20120723A-06</strain>
    </source>
</reference>
<accession>A0ACB8B7G6</accession>
<comment type="caution">
    <text evidence="1">The sequence shown here is derived from an EMBL/GenBank/DDBJ whole genome shotgun (WGS) entry which is preliminary data.</text>
</comment>